<protein>
    <submittedName>
        <fullName evidence="2">Uncharacterized protein</fullName>
    </submittedName>
</protein>
<feature type="transmembrane region" description="Helical" evidence="1">
    <location>
        <begin position="37"/>
        <end position="62"/>
    </location>
</feature>
<dbReference type="AlphaFoldDB" id="A0AAV8ZCG7"/>
<accession>A0AAV8ZCG7</accession>
<comment type="caution">
    <text evidence="2">The sequence shown here is derived from an EMBL/GenBank/DDBJ whole genome shotgun (WGS) entry which is preliminary data.</text>
</comment>
<reference evidence="2" key="1">
    <citation type="journal article" date="2023" name="Insect Mol. Biol.">
        <title>Genome sequencing provides insights into the evolution of gene families encoding plant cell wall-degrading enzymes in longhorned beetles.</title>
        <authorList>
            <person name="Shin N.R."/>
            <person name="Okamura Y."/>
            <person name="Kirsch R."/>
            <person name="Pauchet Y."/>
        </authorList>
    </citation>
    <scope>NUCLEOTIDE SEQUENCE</scope>
    <source>
        <strain evidence="2">RBIC_L_NR</strain>
    </source>
</reference>
<keyword evidence="1" id="KW-0812">Transmembrane</keyword>
<evidence type="ECO:0000313" key="3">
    <source>
        <dbReference type="Proteomes" id="UP001162156"/>
    </source>
</evidence>
<evidence type="ECO:0000313" key="2">
    <source>
        <dbReference type="EMBL" id="KAJ8961619.1"/>
    </source>
</evidence>
<dbReference type="EMBL" id="JANEYF010001609">
    <property type="protein sequence ID" value="KAJ8961619.1"/>
    <property type="molecule type" value="Genomic_DNA"/>
</dbReference>
<evidence type="ECO:0000256" key="1">
    <source>
        <dbReference type="SAM" id="Phobius"/>
    </source>
</evidence>
<proteinExistence type="predicted"/>
<keyword evidence="3" id="KW-1185">Reference proteome</keyword>
<organism evidence="2 3">
    <name type="scientific">Rhamnusium bicolor</name>
    <dbReference type="NCBI Taxonomy" id="1586634"/>
    <lineage>
        <taxon>Eukaryota</taxon>
        <taxon>Metazoa</taxon>
        <taxon>Ecdysozoa</taxon>
        <taxon>Arthropoda</taxon>
        <taxon>Hexapoda</taxon>
        <taxon>Insecta</taxon>
        <taxon>Pterygota</taxon>
        <taxon>Neoptera</taxon>
        <taxon>Endopterygota</taxon>
        <taxon>Coleoptera</taxon>
        <taxon>Polyphaga</taxon>
        <taxon>Cucujiformia</taxon>
        <taxon>Chrysomeloidea</taxon>
        <taxon>Cerambycidae</taxon>
        <taxon>Lepturinae</taxon>
        <taxon>Rhagiini</taxon>
        <taxon>Rhamnusium</taxon>
    </lineage>
</organism>
<name>A0AAV8ZCG7_9CUCU</name>
<sequence length="67" mass="7696">MCPINWNTFMDKSKGYGLCTPSTRAVWYYCFSLHKSYIMYLLSIFFLHIIPALIVDGALVCIGKSPR</sequence>
<keyword evidence="1" id="KW-1133">Transmembrane helix</keyword>
<keyword evidence="1" id="KW-0472">Membrane</keyword>
<dbReference type="Proteomes" id="UP001162156">
    <property type="component" value="Unassembled WGS sequence"/>
</dbReference>
<gene>
    <name evidence="2" type="ORF">NQ314_005909</name>
</gene>